<organism evidence="2 3">
    <name type="scientific">Rhododendron simsii</name>
    <name type="common">Sims's rhododendron</name>
    <dbReference type="NCBI Taxonomy" id="118357"/>
    <lineage>
        <taxon>Eukaryota</taxon>
        <taxon>Viridiplantae</taxon>
        <taxon>Streptophyta</taxon>
        <taxon>Embryophyta</taxon>
        <taxon>Tracheophyta</taxon>
        <taxon>Spermatophyta</taxon>
        <taxon>Magnoliopsida</taxon>
        <taxon>eudicotyledons</taxon>
        <taxon>Gunneridae</taxon>
        <taxon>Pentapetalae</taxon>
        <taxon>asterids</taxon>
        <taxon>Ericales</taxon>
        <taxon>Ericaceae</taxon>
        <taxon>Ericoideae</taxon>
        <taxon>Rhodoreae</taxon>
        <taxon>Rhododendron</taxon>
    </lineage>
</organism>
<accession>A0A834HM57</accession>
<proteinExistence type="predicted"/>
<reference evidence="2" key="1">
    <citation type="submission" date="2019-11" db="EMBL/GenBank/DDBJ databases">
        <authorList>
            <person name="Liu Y."/>
            <person name="Hou J."/>
            <person name="Li T.-Q."/>
            <person name="Guan C.-H."/>
            <person name="Wu X."/>
            <person name="Wu H.-Z."/>
            <person name="Ling F."/>
            <person name="Zhang R."/>
            <person name="Shi X.-G."/>
            <person name="Ren J.-P."/>
            <person name="Chen E.-F."/>
            <person name="Sun J.-M."/>
        </authorList>
    </citation>
    <scope>NUCLEOTIDE SEQUENCE</scope>
    <source>
        <strain evidence="2">Adult_tree_wgs_1</strain>
        <tissue evidence="2">Leaves</tissue>
    </source>
</reference>
<evidence type="ECO:0000256" key="1">
    <source>
        <dbReference type="SAM" id="MobiDB-lite"/>
    </source>
</evidence>
<gene>
    <name evidence="2" type="ORF">RHSIM_Rhsim01G0168700</name>
</gene>
<dbReference type="Proteomes" id="UP000626092">
    <property type="component" value="Unassembled WGS sequence"/>
</dbReference>
<sequence>MASKKCFFNSVRGKGKAKEVQWNEVPELLDGTAPREAMKEAVTHSNSSPQSKKRAPTSKPTARTSTFDVLANDAMLAAKADHIDNFQDDAHVKYDAYQQQLAQSYNKNDGARPFSVDDLVLRQVIQKKDLKKFMPKWEGPFRVVKKVGYGSHEFSKMDGTTIPNHWNTQRLRKSYG</sequence>
<dbReference type="AlphaFoldDB" id="A0A834HM57"/>
<dbReference type="EMBL" id="WJXA01000001">
    <property type="protein sequence ID" value="KAF7154625.1"/>
    <property type="molecule type" value="Genomic_DNA"/>
</dbReference>
<name>A0A834HM57_RHOSS</name>
<evidence type="ECO:0000313" key="3">
    <source>
        <dbReference type="Proteomes" id="UP000626092"/>
    </source>
</evidence>
<protein>
    <submittedName>
        <fullName evidence="2">Uncharacterized protein</fullName>
    </submittedName>
</protein>
<comment type="caution">
    <text evidence="2">The sequence shown here is derived from an EMBL/GenBank/DDBJ whole genome shotgun (WGS) entry which is preliminary data.</text>
</comment>
<evidence type="ECO:0000313" key="2">
    <source>
        <dbReference type="EMBL" id="KAF7154625.1"/>
    </source>
</evidence>
<dbReference type="OrthoDB" id="1744372at2759"/>
<keyword evidence="3" id="KW-1185">Reference proteome</keyword>
<feature type="region of interest" description="Disordered" evidence="1">
    <location>
        <begin position="25"/>
        <end position="64"/>
    </location>
</feature>